<dbReference type="InterPro" id="IPR003782">
    <property type="entry name" value="SCO1/SenC"/>
</dbReference>
<dbReference type="KEGG" id="hni:W911_00705"/>
<name>V5SAK0_9HYPH</name>
<evidence type="ECO:0000256" key="4">
    <source>
        <dbReference type="PIRSR" id="PIRSR603782-2"/>
    </source>
</evidence>
<evidence type="ECO:0000256" key="2">
    <source>
        <dbReference type="ARBA" id="ARBA00023008"/>
    </source>
</evidence>
<evidence type="ECO:0000313" key="8">
    <source>
        <dbReference type="Proteomes" id="UP000018542"/>
    </source>
</evidence>
<feature type="binding site" evidence="3">
    <location>
        <position position="179"/>
    </location>
    <ligand>
        <name>Cu cation</name>
        <dbReference type="ChEBI" id="CHEBI:23378"/>
    </ligand>
</feature>
<dbReference type="Gene3D" id="3.40.30.10">
    <property type="entry name" value="Glutaredoxin"/>
    <property type="match status" value="1"/>
</dbReference>
<gene>
    <name evidence="7" type="ORF">W911_00705</name>
</gene>
<evidence type="ECO:0000259" key="6">
    <source>
        <dbReference type="PROSITE" id="PS51352"/>
    </source>
</evidence>
<dbReference type="GO" id="GO:0046872">
    <property type="term" value="F:metal ion binding"/>
    <property type="evidence" value="ECO:0007669"/>
    <property type="project" value="UniProtKB-KW"/>
</dbReference>
<reference evidence="7 8" key="1">
    <citation type="journal article" date="2014" name="Genome Announc.">
        <title>Complete Genome Sequence of Hyphomicrobium nitrativorans Strain NL23, a Denitrifying Bacterium Isolated from Biofilm of a Methanol-Fed Denitrification System Treating Seawater at the Montreal Biodome.</title>
        <authorList>
            <person name="Martineau C."/>
            <person name="Villeneuve C."/>
            <person name="Mauffrey F."/>
            <person name="Villemur R."/>
        </authorList>
    </citation>
    <scope>NUCLEOTIDE SEQUENCE [LARGE SCALE GENOMIC DNA]</scope>
    <source>
        <strain evidence="7">NL23</strain>
    </source>
</reference>
<dbReference type="STRING" id="1029756.W911_00705"/>
<evidence type="ECO:0000256" key="3">
    <source>
        <dbReference type="PIRSR" id="PIRSR603782-1"/>
    </source>
</evidence>
<dbReference type="SUPFAM" id="SSF52833">
    <property type="entry name" value="Thioredoxin-like"/>
    <property type="match status" value="1"/>
</dbReference>
<dbReference type="InterPro" id="IPR013766">
    <property type="entry name" value="Thioredoxin_domain"/>
</dbReference>
<feature type="transmembrane region" description="Helical" evidence="5">
    <location>
        <begin position="18"/>
        <end position="38"/>
    </location>
</feature>
<keyword evidence="5" id="KW-0812">Transmembrane</keyword>
<sequence length="213" mass="22687">MAGNTGEAKRAGTSRRTLLLALLMGLLAGVVTAVLLLADFGQTGDPREASTGRALIGGPFSLVNAEGARVTEKDFSGKPMLVFFGFTNCPDVCPSGLQIIAAALDQLGDKAKALTPIFITVDPERDTPEVTGQYVKSFHPAIVGLSGPADDVAGAIKVYRVYAKKVENPETPDHYNVDHSAFLYLMDKNGEFIRHFPHTVDADTLATELAKVL</sequence>
<evidence type="ECO:0000256" key="5">
    <source>
        <dbReference type="SAM" id="Phobius"/>
    </source>
</evidence>
<comment type="similarity">
    <text evidence="1">Belongs to the SCO1/2 family.</text>
</comment>
<feature type="disulfide bond" description="Redox-active" evidence="4">
    <location>
        <begin position="89"/>
        <end position="93"/>
    </location>
</feature>
<dbReference type="PANTHER" id="PTHR12151">
    <property type="entry name" value="ELECTRON TRANSPORT PROTIN SCO1/SENC FAMILY MEMBER"/>
    <property type="match status" value="1"/>
</dbReference>
<dbReference type="EMBL" id="CP006912">
    <property type="protein sequence ID" value="AHB47250.1"/>
    <property type="molecule type" value="Genomic_DNA"/>
</dbReference>
<dbReference type="AlphaFoldDB" id="V5SAK0"/>
<keyword evidence="4" id="KW-1015">Disulfide bond</keyword>
<feature type="domain" description="Thioredoxin" evidence="6">
    <location>
        <begin position="41"/>
        <end position="213"/>
    </location>
</feature>
<dbReference type="PROSITE" id="PS51352">
    <property type="entry name" value="THIOREDOXIN_2"/>
    <property type="match status" value="1"/>
</dbReference>
<dbReference type="InterPro" id="IPR036249">
    <property type="entry name" value="Thioredoxin-like_sf"/>
</dbReference>
<keyword evidence="8" id="KW-1185">Reference proteome</keyword>
<dbReference type="HOGENOM" id="CLU_050131_3_1_5"/>
<protein>
    <submittedName>
        <fullName evidence="7">Electron transporter SenC</fullName>
    </submittedName>
</protein>
<dbReference type="PANTHER" id="PTHR12151:SF25">
    <property type="entry name" value="LINALOOL DEHYDRATASE_ISOMERASE DOMAIN-CONTAINING PROTEIN"/>
    <property type="match status" value="1"/>
</dbReference>
<keyword evidence="5" id="KW-1133">Transmembrane helix</keyword>
<dbReference type="PATRIC" id="fig|1029756.8.peg.152"/>
<keyword evidence="3" id="KW-0479">Metal-binding</keyword>
<keyword evidence="2 3" id="KW-0186">Copper</keyword>
<evidence type="ECO:0000256" key="1">
    <source>
        <dbReference type="ARBA" id="ARBA00010996"/>
    </source>
</evidence>
<dbReference type="RefSeq" id="WP_023785587.1">
    <property type="nucleotide sequence ID" value="NC_022997.1"/>
</dbReference>
<dbReference type="FunFam" id="3.40.30.10:FF:000013">
    <property type="entry name" value="Blast:Protein SCO1 homolog, mitochondrial"/>
    <property type="match status" value="1"/>
</dbReference>
<keyword evidence="5" id="KW-0472">Membrane</keyword>
<organism evidence="7 8">
    <name type="scientific">Hyphomicrobium nitrativorans NL23</name>
    <dbReference type="NCBI Taxonomy" id="1029756"/>
    <lineage>
        <taxon>Bacteria</taxon>
        <taxon>Pseudomonadati</taxon>
        <taxon>Pseudomonadota</taxon>
        <taxon>Alphaproteobacteria</taxon>
        <taxon>Hyphomicrobiales</taxon>
        <taxon>Hyphomicrobiaceae</taxon>
        <taxon>Hyphomicrobium</taxon>
    </lineage>
</organism>
<dbReference type="Pfam" id="PF02630">
    <property type="entry name" value="SCO1-SenC"/>
    <property type="match status" value="1"/>
</dbReference>
<feature type="binding site" evidence="3">
    <location>
        <position position="93"/>
    </location>
    <ligand>
        <name>Cu cation</name>
        <dbReference type="ChEBI" id="CHEBI:23378"/>
    </ligand>
</feature>
<feature type="binding site" evidence="3">
    <location>
        <position position="89"/>
    </location>
    <ligand>
        <name>Cu cation</name>
        <dbReference type="ChEBI" id="CHEBI:23378"/>
    </ligand>
</feature>
<dbReference type="CDD" id="cd02968">
    <property type="entry name" value="SCO"/>
    <property type="match status" value="1"/>
</dbReference>
<dbReference type="Proteomes" id="UP000018542">
    <property type="component" value="Chromosome"/>
</dbReference>
<dbReference type="OrthoDB" id="9790194at2"/>
<accession>V5SAK0</accession>
<proteinExistence type="inferred from homology"/>
<evidence type="ECO:0000313" key="7">
    <source>
        <dbReference type="EMBL" id="AHB47250.1"/>
    </source>
</evidence>